<evidence type="ECO:0000313" key="4">
    <source>
        <dbReference type="EMBL" id="KAB0349004.1"/>
    </source>
</evidence>
<comment type="caution">
    <text evidence="4">The sequence shown here is derived from an EMBL/GenBank/DDBJ whole genome shotgun (WGS) entry which is preliminary data.</text>
</comment>
<dbReference type="InterPro" id="IPR041670">
    <property type="entry name" value="Znf-CCHC_6"/>
</dbReference>
<dbReference type="Pfam" id="PF15288">
    <property type="entry name" value="zf-CCHC_6"/>
    <property type="match status" value="1"/>
</dbReference>
<feature type="compositionally biased region" description="Acidic residues" evidence="2">
    <location>
        <begin position="387"/>
        <end position="398"/>
    </location>
</feature>
<feature type="region of interest" description="Disordered" evidence="2">
    <location>
        <begin position="210"/>
        <end position="308"/>
    </location>
</feature>
<dbReference type="Proteomes" id="UP000326458">
    <property type="component" value="Unassembled WGS sequence"/>
</dbReference>
<sequence>MVGHHGWLRACRLFQDQKVRKQNPGPGRQMALPLQEKDSTVKCKDCGAFGHTARSLRCPMKRWQGALAPLPLGSRLGKENLEARKLQDPPTPGTPNTAEREEQERQRKEEQQRKLLQRFPRGPHGRHPQSWKEELEPGHCLRVFYWMERRFSHLASLCGLLLQHPNMPVLIHTSKRKSLQNPGHPRGSPTRKDDVRSTRPAVPLISRNLAQASKGSIETPGKRYAQTPTPTCVNPPKKPRLSPVQTPPESTPTADLGAFLNLPPPPSTAGRGPRVAARVSRKTPAQGQRFDLQPPPDRSPSRRVRAVAAAHPPPIIRVPGQPLRMLFLREGEGRWSCRYTAPPSPWPAERPAPPAQSPSIDQKPEGHAVPGPRSILYDDLQVSSSSEESDWDEDTSSN</sequence>
<proteinExistence type="inferred from homology"/>
<evidence type="ECO:0000313" key="5">
    <source>
        <dbReference type="Proteomes" id="UP000326458"/>
    </source>
</evidence>
<evidence type="ECO:0000256" key="1">
    <source>
        <dbReference type="ARBA" id="ARBA00007943"/>
    </source>
</evidence>
<name>A0A5N3VIP0_MUNMU</name>
<keyword evidence="5" id="KW-1185">Reference proteome</keyword>
<feature type="region of interest" description="Disordered" evidence="2">
    <location>
        <begin position="82"/>
        <end position="132"/>
    </location>
</feature>
<feature type="compositionally biased region" description="Pro residues" evidence="2">
    <location>
        <begin position="342"/>
        <end position="356"/>
    </location>
</feature>
<feature type="region of interest" description="Disordered" evidence="2">
    <location>
        <begin position="174"/>
        <end position="198"/>
    </location>
</feature>
<feature type="compositionally biased region" description="Basic and acidic residues" evidence="2">
    <location>
        <begin position="98"/>
        <end position="113"/>
    </location>
</feature>
<comment type="similarity">
    <text evidence="1">Belongs to the FAM90 family.</text>
</comment>
<gene>
    <name evidence="4" type="ORF">FD754_013861</name>
</gene>
<reference evidence="4 5" key="1">
    <citation type="submission" date="2019-06" db="EMBL/GenBank/DDBJ databases">
        <title>Discovery of a novel chromosome fission-fusion reversal in muntjac.</title>
        <authorList>
            <person name="Mudd A.B."/>
            <person name="Bredeson J.V."/>
            <person name="Baum R."/>
            <person name="Hockemeyer D."/>
            <person name="Rokhsar D.S."/>
        </authorList>
    </citation>
    <scope>NUCLEOTIDE SEQUENCE [LARGE SCALE GENOMIC DNA]</scope>
    <source>
        <strain evidence="4">UTSW_UCB_Mm</strain>
        <tissue evidence="4">Fibroblast cell line</tissue>
    </source>
</reference>
<dbReference type="PANTHER" id="PTHR16035">
    <property type="entry name" value="PROTEIN FAM90A1"/>
    <property type="match status" value="1"/>
</dbReference>
<protein>
    <recommendedName>
        <fullName evidence="3">Zinc knuckle domain-containing protein</fullName>
    </recommendedName>
</protein>
<evidence type="ECO:0000259" key="3">
    <source>
        <dbReference type="Pfam" id="PF15288"/>
    </source>
</evidence>
<dbReference type="PANTHER" id="PTHR16035:SF14">
    <property type="entry name" value="FAMILY WITH SEQUENCE SIMILARITY 90 MEMBER A11, PSEUDOGENE-RELATED"/>
    <property type="match status" value="1"/>
</dbReference>
<dbReference type="AlphaFoldDB" id="A0A5N3VIP0"/>
<accession>A0A5N3VIP0</accession>
<organism evidence="4 5">
    <name type="scientific">Muntiacus muntjak</name>
    <name type="common">Barking deer</name>
    <name type="synonym">Indian muntjac</name>
    <dbReference type="NCBI Taxonomy" id="9888"/>
    <lineage>
        <taxon>Eukaryota</taxon>
        <taxon>Metazoa</taxon>
        <taxon>Chordata</taxon>
        <taxon>Craniata</taxon>
        <taxon>Vertebrata</taxon>
        <taxon>Euteleostomi</taxon>
        <taxon>Mammalia</taxon>
        <taxon>Eutheria</taxon>
        <taxon>Laurasiatheria</taxon>
        <taxon>Artiodactyla</taxon>
        <taxon>Ruminantia</taxon>
        <taxon>Pecora</taxon>
        <taxon>Cervidae</taxon>
        <taxon>Muntiacinae</taxon>
        <taxon>Muntiacus</taxon>
    </lineage>
</organism>
<dbReference type="EMBL" id="VCEA01000002">
    <property type="protein sequence ID" value="KAB0349004.1"/>
    <property type="molecule type" value="Genomic_DNA"/>
</dbReference>
<dbReference type="InterPro" id="IPR039213">
    <property type="entry name" value="FAM90"/>
</dbReference>
<feature type="domain" description="Zinc knuckle" evidence="3">
    <location>
        <begin position="41"/>
        <end position="81"/>
    </location>
</feature>
<evidence type="ECO:0000256" key="2">
    <source>
        <dbReference type="SAM" id="MobiDB-lite"/>
    </source>
</evidence>
<feature type="region of interest" description="Disordered" evidence="2">
    <location>
        <begin position="339"/>
        <end position="398"/>
    </location>
</feature>